<feature type="region of interest" description="Disordered" evidence="1">
    <location>
        <begin position="749"/>
        <end position="796"/>
    </location>
</feature>
<dbReference type="PANTHER" id="PTHR42736">
    <property type="entry name" value="PROTEIN-GLUTAMINE GAMMA-GLUTAMYLTRANSFERASE"/>
    <property type="match status" value="1"/>
</dbReference>
<gene>
    <name evidence="4" type="ORF">H9657_07650</name>
</gene>
<evidence type="ECO:0000256" key="1">
    <source>
        <dbReference type="SAM" id="MobiDB-lite"/>
    </source>
</evidence>
<protein>
    <submittedName>
        <fullName evidence="4">Transglutaminase domain-containing protein</fullName>
    </submittedName>
</protein>
<reference evidence="4 5" key="1">
    <citation type="submission" date="2020-08" db="EMBL/GenBank/DDBJ databases">
        <title>A Genomic Blueprint of the Chicken Gut Microbiome.</title>
        <authorList>
            <person name="Gilroy R."/>
            <person name="Ravi A."/>
            <person name="Getino M."/>
            <person name="Pursley I."/>
            <person name="Horton D.L."/>
            <person name="Alikhan N.-F."/>
            <person name="Baker D."/>
            <person name="Gharbi K."/>
            <person name="Hall N."/>
            <person name="Watson M."/>
            <person name="Adriaenssens E.M."/>
            <person name="Foster-Nyarko E."/>
            <person name="Jarju S."/>
            <person name="Secka A."/>
            <person name="Antonio M."/>
            <person name="Oren A."/>
            <person name="Chaudhuri R."/>
            <person name="La Ragione R.M."/>
            <person name="Hildebrand F."/>
            <person name="Pallen M.J."/>
        </authorList>
    </citation>
    <scope>NUCLEOTIDE SEQUENCE [LARGE SCALE GENOMIC DNA]</scope>
    <source>
        <strain evidence="4 5">Sa3CUA2</strain>
    </source>
</reference>
<feature type="domain" description="Transglutaminase-like" evidence="3">
    <location>
        <begin position="471"/>
        <end position="554"/>
    </location>
</feature>
<evidence type="ECO:0000313" key="4">
    <source>
        <dbReference type="EMBL" id="MBD7918152.1"/>
    </source>
</evidence>
<dbReference type="InterPro" id="IPR021878">
    <property type="entry name" value="TgpA_N"/>
</dbReference>
<dbReference type="Pfam" id="PF01841">
    <property type="entry name" value="Transglut_core"/>
    <property type="match status" value="1"/>
</dbReference>
<dbReference type="InterPro" id="IPR052901">
    <property type="entry name" value="Bact_TGase-like"/>
</dbReference>
<dbReference type="PANTHER" id="PTHR42736:SF1">
    <property type="entry name" value="PROTEIN-GLUTAMINE GAMMA-GLUTAMYLTRANSFERASE"/>
    <property type="match status" value="1"/>
</dbReference>
<dbReference type="RefSeq" id="WP_191782030.1">
    <property type="nucleotide sequence ID" value="NZ_JACSQV010000005.1"/>
</dbReference>
<keyword evidence="2" id="KW-1133">Transmembrane helix</keyword>
<dbReference type="Proteomes" id="UP000604241">
    <property type="component" value="Unassembled WGS sequence"/>
</dbReference>
<name>A0ABR8QCJ5_9CELL</name>
<feature type="transmembrane region" description="Helical" evidence="2">
    <location>
        <begin position="614"/>
        <end position="638"/>
    </location>
</feature>
<feature type="compositionally biased region" description="Low complexity" evidence="1">
    <location>
        <begin position="751"/>
        <end position="765"/>
    </location>
</feature>
<organism evidence="4 5">
    <name type="scientific">Cellulomonas avistercoris</name>
    <dbReference type="NCBI Taxonomy" id="2762242"/>
    <lineage>
        <taxon>Bacteria</taxon>
        <taxon>Bacillati</taxon>
        <taxon>Actinomycetota</taxon>
        <taxon>Actinomycetes</taxon>
        <taxon>Micrococcales</taxon>
        <taxon>Cellulomonadaceae</taxon>
        <taxon>Cellulomonas</taxon>
    </lineage>
</organism>
<dbReference type="Gene3D" id="3.10.620.30">
    <property type="match status" value="1"/>
</dbReference>
<feature type="transmembrane region" description="Helical" evidence="2">
    <location>
        <begin position="181"/>
        <end position="200"/>
    </location>
</feature>
<feature type="region of interest" description="Disordered" evidence="1">
    <location>
        <begin position="549"/>
        <end position="605"/>
    </location>
</feature>
<comment type="caution">
    <text evidence="4">The sequence shown here is derived from an EMBL/GenBank/DDBJ whole genome shotgun (WGS) entry which is preliminary data.</text>
</comment>
<accession>A0ABR8QCJ5</accession>
<feature type="transmembrane region" description="Helical" evidence="2">
    <location>
        <begin position="67"/>
        <end position="87"/>
    </location>
</feature>
<feature type="transmembrane region" description="Helical" evidence="2">
    <location>
        <begin position="156"/>
        <end position="175"/>
    </location>
</feature>
<dbReference type="SUPFAM" id="SSF54001">
    <property type="entry name" value="Cysteine proteinases"/>
    <property type="match status" value="1"/>
</dbReference>
<feature type="transmembrane region" description="Helical" evidence="2">
    <location>
        <begin position="43"/>
        <end position="62"/>
    </location>
</feature>
<keyword evidence="2" id="KW-0812">Transmembrane</keyword>
<dbReference type="Pfam" id="PF11992">
    <property type="entry name" value="TgpA_N"/>
    <property type="match status" value="1"/>
</dbReference>
<keyword evidence="5" id="KW-1185">Reference proteome</keyword>
<feature type="transmembrane region" description="Helical" evidence="2">
    <location>
        <begin position="212"/>
        <end position="232"/>
    </location>
</feature>
<sequence>MRPGQRIGVREPADAVRDVLVLVVTVALALTPLLPVYGTSAVLPALLGGVLLAATVTVVGALRRWSALVVVAVLVAVYAVAGGALAAPTTTVAGVVPTPATFAALARGAASTWKQVLTLQPPVGTGGTLLVAAFLLGLVGTATALTLTLRVRRPSVAALAALVPVLVLGGAVVLGTRQPPVPPVVAGTVLAAVGLAWAAWRTGSWRPRRVVATGVLAAVAVTGGLVGGPLVLADQPRVVVRDEIVPPFDPRDYPSPLASFRRLVKLDDTVLLTVDGLPQGARVRLATFDRYDGVVFNVAGDGTAQASGEFRRVGDVIDVPVRGDAARVDVTIGALQGVWLPTVGYARSVDLGRADADLRFNDATGAAVVTSGVREGMTYSLDVVVPPVPDDDAIGRAGAASVAQPERGGVPQAVTVAAADVARDAGTPVQVARTIATQLAEQGYFSHGLTDAGDYPSLSGHGAARLADLLAGEVMVGDGEQYAAAAALMIREMGLPARVVLGFVPGSGDDAEGDGETAVPTDADGAVEIRGRDVQAWVEVAFAGHGWVPFDVTPPRSRTPEQEQEETDTDPQPQVVQPPALPPDRVTPPDDDTEQPQTEDPPADDSGLALWLRIAAWTGIGLGGVLVLLSPILVVVALKARRRKRRRRADDPVRRVAGGWDELVDTARDMGGVPPATATRRETARLWGTTIAGGHPTVAARVEALARRADRAVFAAGSPDRAEVEAYWADVDATVGALRRTLPWRRRVRAHASPASLRRASAAARTPRQQVAPPSTASAATTRRTRRTRRARRGER</sequence>
<feature type="compositionally biased region" description="Basic residues" evidence="1">
    <location>
        <begin position="783"/>
        <end position="796"/>
    </location>
</feature>
<evidence type="ECO:0000313" key="5">
    <source>
        <dbReference type="Proteomes" id="UP000604241"/>
    </source>
</evidence>
<feature type="transmembrane region" description="Helical" evidence="2">
    <location>
        <begin position="129"/>
        <end position="149"/>
    </location>
</feature>
<evidence type="ECO:0000256" key="2">
    <source>
        <dbReference type="SAM" id="Phobius"/>
    </source>
</evidence>
<dbReference type="EMBL" id="JACSQV010000005">
    <property type="protein sequence ID" value="MBD7918152.1"/>
    <property type="molecule type" value="Genomic_DNA"/>
</dbReference>
<feature type="transmembrane region" description="Helical" evidence="2">
    <location>
        <begin position="20"/>
        <end position="37"/>
    </location>
</feature>
<keyword evidence="2" id="KW-0472">Membrane</keyword>
<dbReference type="SMART" id="SM00460">
    <property type="entry name" value="TGc"/>
    <property type="match status" value="1"/>
</dbReference>
<evidence type="ECO:0000259" key="3">
    <source>
        <dbReference type="SMART" id="SM00460"/>
    </source>
</evidence>
<dbReference type="InterPro" id="IPR038765">
    <property type="entry name" value="Papain-like_cys_pep_sf"/>
</dbReference>
<feature type="compositionally biased region" description="Low complexity" evidence="1">
    <location>
        <begin position="772"/>
        <end position="782"/>
    </location>
</feature>
<dbReference type="InterPro" id="IPR002931">
    <property type="entry name" value="Transglutaminase-like"/>
</dbReference>
<proteinExistence type="predicted"/>